<keyword evidence="1" id="KW-0489">Methyltransferase</keyword>
<sequence>MTGSAFGGEVSEFYQRFRRGYPAAVGDALTAAFTLTRDDVVLDLGCGTGQLTRVLAPRVGAVLGMDPEPAMLDQARKAGSPPNVSWLLGADSDVGALTPALGPRRLGAVTVAQALHWMDHATLFAAARPLLRPRGGVAVVTNGEPLWLQDAAWSAALREVVSSYLGTPLHRTCGTDETSQSRYADALSSAGYSVDSLVVSYDAPLNVEEIVGGVFSAMSPAQLPAIEARTAFTQRVREALSPFGPLREQVRVRVLTGTR</sequence>
<dbReference type="Proteomes" id="UP000399805">
    <property type="component" value="Unassembled WGS sequence"/>
</dbReference>
<keyword evidence="2" id="KW-0808">Transferase</keyword>
<name>A0A6I8LRT9_9PSEU</name>
<accession>A0A6I8LRT9</accession>
<evidence type="ECO:0000256" key="1">
    <source>
        <dbReference type="ARBA" id="ARBA00022603"/>
    </source>
</evidence>
<organism evidence="4 5">
    <name type="scientific">Amycolatopsis camponoti</name>
    <dbReference type="NCBI Taxonomy" id="2606593"/>
    <lineage>
        <taxon>Bacteria</taxon>
        <taxon>Bacillati</taxon>
        <taxon>Actinomycetota</taxon>
        <taxon>Actinomycetes</taxon>
        <taxon>Pseudonocardiales</taxon>
        <taxon>Pseudonocardiaceae</taxon>
        <taxon>Amycolatopsis</taxon>
    </lineage>
</organism>
<keyword evidence="5" id="KW-1185">Reference proteome</keyword>
<dbReference type="InterPro" id="IPR051052">
    <property type="entry name" value="Diverse_substrate_MTase"/>
</dbReference>
<dbReference type="SUPFAM" id="SSF53335">
    <property type="entry name" value="S-adenosyl-L-methionine-dependent methyltransferases"/>
    <property type="match status" value="1"/>
</dbReference>
<dbReference type="GO" id="GO:0008168">
    <property type="term" value="F:methyltransferase activity"/>
    <property type="evidence" value="ECO:0007669"/>
    <property type="project" value="UniProtKB-KW"/>
</dbReference>
<dbReference type="PANTHER" id="PTHR44942:SF4">
    <property type="entry name" value="METHYLTRANSFERASE TYPE 11 DOMAIN-CONTAINING PROTEIN"/>
    <property type="match status" value="1"/>
</dbReference>
<reference evidence="4 5" key="1">
    <citation type="submission" date="2019-09" db="EMBL/GenBank/DDBJ databases">
        <authorList>
            <person name="Leyn A S."/>
        </authorList>
    </citation>
    <scope>NUCLEOTIDE SEQUENCE [LARGE SCALE GENOMIC DNA]</scope>
    <source>
        <strain evidence="4">AA231_1</strain>
    </source>
</reference>
<evidence type="ECO:0000313" key="4">
    <source>
        <dbReference type="EMBL" id="VVJ19842.1"/>
    </source>
</evidence>
<evidence type="ECO:0000256" key="2">
    <source>
        <dbReference type="ARBA" id="ARBA00022679"/>
    </source>
</evidence>
<dbReference type="GO" id="GO:0032259">
    <property type="term" value="P:methylation"/>
    <property type="evidence" value="ECO:0007669"/>
    <property type="project" value="UniProtKB-KW"/>
</dbReference>
<dbReference type="PANTHER" id="PTHR44942">
    <property type="entry name" value="METHYLTRANSF_11 DOMAIN-CONTAINING PROTEIN"/>
    <property type="match status" value="1"/>
</dbReference>
<evidence type="ECO:0000259" key="3">
    <source>
        <dbReference type="Pfam" id="PF13649"/>
    </source>
</evidence>
<dbReference type="CDD" id="cd02440">
    <property type="entry name" value="AdoMet_MTases"/>
    <property type="match status" value="1"/>
</dbReference>
<dbReference type="InterPro" id="IPR041698">
    <property type="entry name" value="Methyltransf_25"/>
</dbReference>
<dbReference type="RefSeq" id="WP_155545050.1">
    <property type="nucleotide sequence ID" value="NZ_CABVGP010000002.1"/>
</dbReference>
<proteinExistence type="predicted"/>
<dbReference type="Gene3D" id="3.40.50.150">
    <property type="entry name" value="Vaccinia Virus protein VP39"/>
    <property type="match status" value="1"/>
</dbReference>
<dbReference type="EMBL" id="CABVGP010000002">
    <property type="protein sequence ID" value="VVJ19842.1"/>
    <property type="molecule type" value="Genomic_DNA"/>
</dbReference>
<dbReference type="InterPro" id="IPR029063">
    <property type="entry name" value="SAM-dependent_MTases_sf"/>
</dbReference>
<dbReference type="Pfam" id="PF13649">
    <property type="entry name" value="Methyltransf_25"/>
    <property type="match status" value="1"/>
</dbReference>
<feature type="domain" description="Methyltransferase" evidence="3">
    <location>
        <begin position="41"/>
        <end position="135"/>
    </location>
</feature>
<dbReference type="AlphaFoldDB" id="A0A6I8LRT9"/>
<gene>
    <name evidence="4" type="ORF">AA23TX_04863</name>
</gene>
<protein>
    <recommendedName>
        <fullName evidence="3">Methyltransferase domain-containing protein</fullName>
    </recommendedName>
</protein>
<evidence type="ECO:0000313" key="5">
    <source>
        <dbReference type="Proteomes" id="UP000399805"/>
    </source>
</evidence>